<protein>
    <submittedName>
        <fullName evidence="2">Paraneoplastic antigen-like protein 5</fullName>
    </submittedName>
</protein>
<name>A0AA47MWB0_MERPO</name>
<organism evidence="2 3">
    <name type="scientific">Merluccius polli</name>
    <name type="common">Benguela hake</name>
    <name type="synonym">Merluccius cadenati</name>
    <dbReference type="NCBI Taxonomy" id="89951"/>
    <lineage>
        <taxon>Eukaryota</taxon>
        <taxon>Metazoa</taxon>
        <taxon>Chordata</taxon>
        <taxon>Craniata</taxon>
        <taxon>Vertebrata</taxon>
        <taxon>Euteleostomi</taxon>
        <taxon>Actinopterygii</taxon>
        <taxon>Neopterygii</taxon>
        <taxon>Teleostei</taxon>
        <taxon>Neoteleostei</taxon>
        <taxon>Acanthomorphata</taxon>
        <taxon>Zeiogadaria</taxon>
        <taxon>Gadariae</taxon>
        <taxon>Gadiformes</taxon>
        <taxon>Gadoidei</taxon>
        <taxon>Merlucciidae</taxon>
        <taxon>Merluccius</taxon>
    </lineage>
</organism>
<accession>A0AA47MWB0</accession>
<evidence type="ECO:0000259" key="1">
    <source>
        <dbReference type="Pfam" id="PF14893"/>
    </source>
</evidence>
<dbReference type="InterPro" id="IPR048270">
    <property type="entry name" value="PNMA_C"/>
</dbReference>
<dbReference type="Pfam" id="PF14893">
    <property type="entry name" value="PNMA"/>
    <property type="match status" value="1"/>
</dbReference>
<evidence type="ECO:0000313" key="3">
    <source>
        <dbReference type="Proteomes" id="UP001174136"/>
    </source>
</evidence>
<gene>
    <name evidence="2" type="primary">Pnma5</name>
    <name evidence="2" type="ORF">N1851_012359</name>
</gene>
<dbReference type="EMBL" id="JAOPHQ010002277">
    <property type="protein sequence ID" value="KAK0147898.1"/>
    <property type="molecule type" value="Genomic_DNA"/>
</dbReference>
<comment type="caution">
    <text evidence="2">The sequence shown here is derived from an EMBL/GenBank/DDBJ whole genome shotgun (WGS) entry which is preliminary data.</text>
</comment>
<dbReference type="AlphaFoldDB" id="A0AA47MWB0"/>
<dbReference type="Proteomes" id="UP001174136">
    <property type="component" value="Unassembled WGS sequence"/>
</dbReference>
<proteinExistence type="predicted"/>
<keyword evidence="3" id="KW-1185">Reference proteome</keyword>
<evidence type="ECO:0000313" key="2">
    <source>
        <dbReference type="EMBL" id="KAK0147898.1"/>
    </source>
</evidence>
<feature type="domain" description="Paraneoplastic antigen Ma-like C-terminal" evidence="1">
    <location>
        <begin position="21"/>
        <end position="121"/>
    </location>
</feature>
<reference evidence="2" key="1">
    <citation type="journal article" date="2023" name="Front. Mar. Sci.">
        <title>A new Merluccius polli reference genome to investigate the effects of global change in West African waters.</title>
        <authorList>
            <person name="Mateo J.L."/>
            <person name="Blanco-Fernandez C."/>
            <person name="Garcia-Vazquez E."/>
            <person name="Machado-Schiaffino G."/>
        </authorList>
    </citation>
    <scope>NUCLEOTIDE SEQUENCE</scope>
    <source>
        <strain evidence="2">C29</strain>
        <tissue evidence="2">Fin</tissue>
    </source>
</reference>
<sequence>MMMPVYPGAPWLPKFKGPGDDLKYCDWKEQITGLLGAQELTELKKVDILLGALAGEAKRQVSVLEEGENDQVRKMFFYLDSLYGDRTPVSVLRSQFFSCTQRPSETVPTFILRLRELYYRLRRHDPDNSPSDAALGDQLLPGSGLEDFAAIRQEALLLDTEYGNTQTEGSDWKETLKQEIMEDVKAQMRGLTQELMREIKPLLQPAAVAPQPSRRPEREWR</sequence>